<evidence type="ECO:0000313" key="4">
    <source>
        <dbReference type="Proteomes" id="UP000507470"/>
    </source>
</evidence>
<keyword evidence="1" id="KW-1133">Transmembrane helix</keyword>
<dbReference type="EMBL" id="CACVKT020001865">
    <property type="protein sequence ID" value="CAC5372764.1"/>
    <property type="molecule type" value="Genomic_DNA"/>
</dbReference>
<dbReference type="CDD" id="cd00096">
    <property type="entry name" value="Ig"/>
    <property type="match status" value="1"/>
</dbReference>
<name>A0A6J8AVU7_MYTCO</name>
<dbReference type="SUPFAM" id="SSF48726">
    <property type="entry name" value="Immunoglobulin"/>
    <property type="match status" value="1"/>
</dbReference>
<proteinExistence type="predicted"/>
<dbReference type="PROSITE" id="PS50835">
    <property type="entry name" value="IG_LIKE"/>
    <property type="match status" value="1"/>
</dbReference>
<dbReference type="Gene3D" id="2.60.40.10">
    <property type="entry name" value="Immunoglobulins"/>
    <property type="match status" value="1"/>
</dbReference>
<dbReference type="SMART" id="SM00409">
    <property type="entry name" value="IG"/>
    <property type="match status" value="1"/>
</dbReference>
<accession>A0A6J8AVU7</accession>
<keyword evidence="1" id="KW-0472">Membrane</keyword>
<sequence>MDNGSGIRVMDFWNMEQVHCGTYSTSGLYRHDYIDYADLSCISAIYIFFDQKKFNLKYANPTTLKIGEWLSRNADYTWRYIPPSTDNFIINTFYNYEFIWMNERNDTIYAGIYYTEDNENSPQFVYSFEGVNFTAQTDTQLISTKIVPSIIGNCNTSSVNQHLHVCPGMVPPIIQTPQTSVSYYSRDNITLVCSYLSYYPVIDVRWNFDTSENGVRIILTNDTDHTKYSGSSTKLPSLTIHTADLSDQGNYTCSMKNRFGWAEGSAIQIKMLTETRLCQCPCSPVKNGSNYTVDELHVLLLSSLKKLEKELKVDKKLLSSYVSKHVSASDERLSSRSLGIGGIVCLCLMAAAILGMDLMSIKRHTATAKGICIGRP</sequence>
<protein>
    <recommendedName>
        <fullName evidence="2">Ig-like domain-containing protein</fullName>
    </recommendedName>
</protein>
<gene>
    <name evidence="3" type="ORF">MCOR_10761</name>
</gene>
<feature type="domain" description="Ig-like" evidence="2">
    <location>
        <begin position="171"/>
        <end position="273"/>
    </location>
</feature>
<keyword evidence="1" id="KW-0812">Transmembrane</keyword>
<dbReference type="Pfam" id="PF13927">
    <property type="entry name" value="Ig_3"/>
    <property type="match status" value="1"/>
</dbReference>
<dbReference type="InterPro" id="IPR036179">
    <property type="entry name" value="Ig-like_dom_sf"/>
</dbReference>
<evidence type="ECO:0000313" key="3">
    <source>
        <dbReference type="EMBL" id="CAC5372764.1"/>
    </source>
</evidence>
<feature type="transmembrane region" description="Helical" evidence="1">
    <location>
        <begin position="338"/>
        <end position="359"/>
    </location>
</feature>
<dbReference type="InterPro" id="IPR013783">
    <property type="entry name" value="Ig-like_fold"/>
</dbReference>
<dbReference type="InterPro" id="IPR003599">
    <property type="entry name" value="Ig_sub"/>
</dbReference>
<dbReference type="InterPro" id="IPR007110">
    <property type="entry name" value="Ig-like_dom"/>
</dbReference>
<dbReference type="OrthoDB" id="6085815at2759"/>
<keyword evidence="4" id="KW-1185">Reference proteome</keyword>
<evidence type="ECO:0000256" key="1">
    <source>
        <dbReference type="SAM" id="Phobius"/>
    </source>
</evidence>
<reference evidence="3 4" key="1">
    <citation type="submission" date="2020-06" db="EMBL/GenBank/DDBJ databases">
        <authorList>
            <person name="Li R."/>
            <person name="Bekaert M."/>
        </authorList>
    </citation>
    <scope>NUCLEOTIDE SEQUENCE [LARGE SCALE GENOMIC DNA]</scope>
    <source>
        <strain evidence="4">wild</strain>
    </source>
</reference>
<dbReference type="AlphaFoldDB" id="A0A6J8AVU7"/>
<evidence type="ECO:0000259" key="2">
    <source>
        <dbReference type="PROSITE" id="PS50835"/>
    </source>
</evidence>
<dbReference type="Proteomes" id="UP000507470">
    <property type="component" value="Unassembled WGS sequence"/>
</dbReference>
<organism evidence="3 4">
    <name type="scientific">Mytilus coruscus</name>
    <name type="common">Sea mussel</name>
    <dbReference type="NCBI Taxonomy" id="42192"/>
    <lineage>
        <taxon>Eukaryota</taxon>
        <taxon>Metazoa</taxon>
        <taxon>Spiralia</taxon>
        <taxon>Lophotrochozoa</taxon>
        <taxon>Mollusca</taxon>
        <taxon>Bivalvia</taxon>
        <taxon>Autobranchia</taxon>
        <taxon>Pteriomorphia</taxon>
        <taxon>Mytilida</taxon>
        <taxon>Mytiloidea</taxon>
        <taxon>Mytilidae</taxon>
        <taxon>Mytilinae</taxon>
        <taxon>Mytilus</taxon>
    </lineage>
</organism>